<dbReference type="GO" id="GO:0004197">
    <property type="term" value="F:cysteine-type endopeptidase activity"/>
    <property type="evidence" value="ECO:0007669"/>
    <property type="project" value="InterPro"/>
</dbReference>
<feature type="domain" description="Peptidase C14 caspase" evidence="3">
    <location>
        <begin position="42"/>
        <end position="314"/>
    </location>
</feature>
<feature type="region of interest" description="Disordered" evidence="2">
    <location>
        <begin position="1"/>
        <end position="25"/>
    </location>
</feature>
<accession>A0AA39JNG7</accession>
<dbReference type="GO" id="GO:0006508">
    <property type="term" value="P:proteolysis"/>
    <property type="evidence" value="ECO:0007669"/>
    <property type="project" value="InterPro"/>
</dbReference>
<comment type="similarity">
    <text evidence="1">Belongs to the peptidase C14B family.</text>
</comment>
<comment type="caution">
    <text evidence="4">The sequence shown here is derived from an EMBL/GenBank/DDBJ whole genome shotgun (WGS) entry which is preliminary data.</text>
</comment>
<dbReference type="Gene3D" id="3.40.50.1460">
    <property type="match status" value="1"/>
</dbReference>
<dbReference type="InterPro" id="IPR011600">
    <property type="entry name" value="Pept_C14_caspase"/>
</dbReference>
<evidence type="ECO:0000256" key="1">
    <source>
        <dbReference type="ARBA" id="ARBA00009005"/>
    </source>
</evidence>
<dbReference type="AlphaFoldDB" id="A0AA39JNG7"/>
<dbReference type="PANTHER" id="PTHR48104">
    <property type="entry name" value="METACASPASE-4"/>
    <property type="match status" value="1"/>
</dbReference>
<evidence type="ECO:0000313" key="5">
    <source>
        <dbReference type="Proteomes" id="UP001175211"/>
    </source>
</evidence>
<keyword evidence="5" id="KW-1185">Reference proteome</keyword>
<dbReference type="RefSeq" id="XP_060325627.1">
    <property type="nucleotide sequence ID" value="XM_060468622.1"/>
</dbReference>
<dbReference type="EMBL" id="JAUEPS010000048">
    <property type="protein sequence ID" value="KAK0445986.1"/>
    <property type="molecule type" value="Genomic_DNA"/>
</dbReference>
<dbReference type="GO" id="GO:0005737">
    <property type="term" value="C:cytoplasm"/>
    <property type="evidence" value="ECO:0007669"/>
    <property type="project" value="TreeGrafter"/>
</dbReference>
<gene>
    <name evidence="4" type="ORF">EV420DRAFT_1314031</name>
</gene>
<dbReference type="InterPro" id="IPR050452">
    <property type="entry name" value="Metacaspase"/>
</dbReference>
<dbReference type="Pfam" id="PF00656">
    <property type="entry name" value="Peptidase_C14"/>
    <property type="match status" value="1"/>
</dbReference>
<evidence type="ECO:0000259" key="3">
    <source>
        <dbReference type="Pfam" id="PF00656"/>
    </source>
</evidence>
<proteinExistence type="inferred from homology"/>
<reference evidence="4" key="1">
    <citation type="submission" date="2023-06" db="EMBL/GenBank/DDBJ databases">
        <authorList>
            <consortium name="Lawrence Berkeley National Laboratory"/>
            <person name="Ahrendt S."/>
            <person name="Sahu N."/>
            <person name="Indic B."/>
            <person name="Wong-Bajracharya J."/>
            <person name="Merenyi Z."/>
            <person name="Ke H.-M."/>
            <person name="Monk M."/>
            <person name="Kocsube S."/>
            <person name="Drula E."/>
            <person name="Lipzen A."/>
            <person name="Balint B."/>
            <person name="Henrissat B."/>
            <person name="Andreopoulos B."/>
            <person name="Martin F.M."/>
            <person name="Harder C.B."/>
            <person name="Rigling D."/>
            <person name="Ford K.L."/>
            <person name="Foster G.D."/>
            <person name="Pangilinan J."/>
            <person name="Papanicolaou A."/>
            <person name="Barry K."/>
            <person name="LaButti K."/>
            <person name="Viragh M."/>
            <person name="Koriabine M."/>
            <person name="Yan M."/>
            <person name="Riley R."/>
            <person name="Champramary S."/>
            <person name="Plett K.L."/>
            <person name="Tsai I.J."/>
            <person name="Slot J."/>
            <person name="Sipos G."/>
            <person name="Plett J."/>
            <person name="Nagy L.G."/>
            <person name="Grigoriev I.V."/>
        </authorList>
    </citation>
    <scope>NUCLEOTIDE SEQUENCE</scope>
    <source>
        <strain evidence="4">CCBAS 213</strain>
    </source>
</reference>
<organism evidence="4 5">
    <name type="scientific">Armillaria tabescens</name>
    <name type="common">Ringless honey mushroom</name>
    <name type="synonym">Agaricus tabescens</name>
    <dbReference type="NCBI Taxonomy" id="1929756"/>
    <lineage>
        <taxon>Eukaryota</taxon>
        <taxon>Fungi</taxon>
        <taxon>Dikarya</taxon>
        <taxon>Basidiomycota</taxon>
        <taxon>Agaricomycotina</taxon>
        <taxon>Agaricomycetes</taxon>
        <taxon>Agaricomycetidae</taxon>
        <taxon>Agaricales</taxon>
        <taxon>Marasmiineae</taxon>
        <taxon>Physalacriaceae</taxon>
        <taxon>Desarmillaria</taxon>
    </lineage>
</organism>
<dbReference type="GeneID" id="85352170"/>
<evidence type="ECO:0000256" key="2">
    <source>
        <dbReference type="SAM" id="MobiDB-lite"/>
    </source>
</evidence>
<name>A0AA39JNG7_ARMTA</name>
<evidence type="ECO:0000313" key="4">
    <source>
        <dbReference type="EMBL" id="KAK0445986.1"/>
    </source>
</evidence>
<dbReference type="Proteomes" id="UP001175211">
    <property type="component" value="Unassembled WGS sequence"/>
</dbReference>
<protein>
    <submittedName>
        <fullName evidence="4">Caspase domain-containing protein</fullName>
    </submittedName>
</protein>
<feature type="compositionally biased region" description="Acidic residues" evidence="2">
    <location>
        <begin position="11"/>
        <end position="23"/>
    </location>
</feature>
<dbReference type="PANTHER" id="PTHR48104:SF30">
    <property type="entry name" value="METACASPASE-1"/>
    <property type="match status" value="1"/>
</dbReference>
<sequence>MWHEKNLGDIDSAEIPDETDPDESWQMLNEPKQKVRDDSRFWAVIIGIDGDTHYPLYGCISDAELMEKYLIEDLGVPSDHIQRLLGPLGEETTNNSESTRPTRANIIKALYSLIDNPDILNGDNIIVYFAGNGARYDAQDYYQDYRDKLPPGVSIASIRPINAICPIDRDAFDGKGSQILDISDREIDAIFSEISQVKHKMMITLILDCGHACARIRCRPPVGSFRAQRNAPSLLYHAVEPMLEDAHQRLAAYPQYLARRCSVTAHDWQPDTSSHVVLAACQKNELAREAEDDTGTVNGVFTKSLVDSLRSGQLKEESSYVDLIAGLPELPYQTPFVAGDYKDEPVWYQEPVSTVFPSHF</sequence>